<dbReference type="Proteomes" id="UP000224634">
    <property type="component" value="Unassembled WGS sequence"/>
</dbReference>
<gene>
    <name evidence="2" type="ORF">AJ80_05075</name>
</gene>
<reference evidence="2 3" key="1">
    <citation type="submission" date="2017-10" db="EMBL/GenBank/DDBJ databases">
        <title>Comparative genomics in systemic dimorphic fungi from Ajellomycetaceae.</title>
        <authorList>
            <person name="Munoz J.F."/>
            <person name="Mcewen J.G."/>
            <person name="Clay O.K."/>
            <person name="Cuomo C.A."/>
        </authorList>
    </citation>
    <scope>NUCLEOTIDE SEQUENCE [LARGE SCALE GENOMIC DNA]</scope>
    <source>
        <strain evidence="2 3">UAMH7299</strain>
    </source>
</reference>
<evidence type="ECO:0008006" key="4">
    <source>
        <dbReference type="Google" id="ProtNLM"/>
    </source>
</evidence>
<organism evidence="2 3">
    <name type="scientific">Polytolypa hystricis (strain UAMH7299)</name>
    <dbReference type="NCBI Taxonomy" id="1447883"/>
    <lineage>
        <taxon>Eukaryota</taxon>
        <taxon>Fungi</taxon>
        <taxon>Dikarya</taxon>
        <taxon>Ascomycota</taxon>
        <taxon>Pezizomycotina</taxon>
        <taxon>Eurotiomycetes</taxon>
        <taxon>Eurotiomycetidae</taxon>
        <taxon>Onygenales</taxon>
        <taxon>Onygenales incertae sedis</taxon>
        <taxon>Polytolypa</taxon>
    </lineage>
</organism>
<feature type="chain" id="PRO_5013083808" description="Superoxide dismutase copper/zinc binding domain-containing protein" evidence="1">
    <location>
        <begin position="19"/>
        <end position="168"/>
    </location>
</feature>
<accession>A0A2B7Y6B0</accession>
<dbReference type="GO" id="GO:0046872">
    <property type="term" value="F:metal ion binding"/>
    <property type="evidence" value="ECO:0007669"/>
    <property type="project" value="InterPro"/>
</dbReference>
<name>A0A2B7Y6B0_POLH7</name>
<keyword evidence="1" id="KW-0732">Signal</keyword>
<dbReference type="SUPFAM" id="SSF49329">
    <property type="entry name" value="Cu,Zn superoxide dismutase-like"/>
    <property type="match status" value="1"/>
</dbReference>
<dbReference type="AlphaFoldDB" id="A0A2B7Y6B0"/>
<proteinExistence type="predicted"/>
<dbReference type="Gene3D" id="2.60.40.200">
    <property type="entry name" value="Superoxide dismutase, copper/zinc binding domain"/>
    <property type="match status" value="1"/>
</dbReference>
<dbReference type="EMBL" id="PDNA01000071">
    <property type="protein sequence ID" value="PGH16760.1"/>
    <property type="molecule type" value="Genomic_DNA"/>
</dbReference>
<comment type="caution">
    <text evidence="2">The sequence shown here is derived from an EMBL/GenBank/DDBJ whole genome shotgun (WGS) entry which is preliminary data.</text>
</comment>
<dbReference type="GO" id="GO:0006801">
    <property type="term" value="P:superoxide metabolic process"/>
    <property type="evidence" value="ECO:0007669"/>
    <property type="project" value="InterPro"/>
</dbReference>
<dbReference type="OrthoDB" id="159229at2759"/>
<sequence>MKTSIILAALSALTLTAAQITGELGDAVEVTNNPLFANVFAEFTKASAIRGAITRGLPADGGPYAYHLRDKLVPSDGDCGGTAATWARLNADNSHPATAKRQRHEVWQASMVKSTTSRRLSKRVSMTYTHHLSMGTLRTFGNRSIVIHSGGGSRLACANFTHGWEPAE</sequence>
<dbReference type="InterPro" id="IPR036423">
    <property type="entry name" value="SOD-like_Cu/Zn_dom_sf"/>
</dbReference>
<feature type="signal peptide" evidence="1">
    <location>
        <begin position="1"/>
        <end position="18"/>
    </location>
</feature>
<evidence type="ECO:0000313" key="3">
    <source>
        <dbReference type="Proteomes" id="UP000224634"/>
    </source>
</evidence>
<keyword evidence="3" id="KW-1185">Reference proteome</keyword>
<dbReference type="STRING" id="1447883.A0A2B7Y6B0"/>
<evidence type="ECO:0000256" key="1">
    <source>
        <dbReference type="SAM" id="SignalP"/>
    </source>
</evidence>
<evidence type="ECO:0000313" key="2">
    <source>
        <dbReference type="EMBL" id="PGH16760.1"/>
    </source>
</evidence>
<protein>
    <recommendedName>
        <fullName evidence="4">Superoxide dismutase copper/zinc binding domain-containing protein</fullName>
    </recommendedName>
</protein>